<sequence>TEGRSVQPKKVFRSGPRDVACRMSLMTRGQGSRSFSREMKSGATVRVGQDLQIKAIVKEGDDIYY</sequence>
<gene>
    <name evidence="1" type="primary">AVEN_109577_1</name>
    <name evidence="1" type="ORF">TNIN_405541</name>
</gene>
<proteinExistence type="predicted"/>
<dbReference type="Proteomes" id="UP000886998">
    <property type="component" value="Unassembled WGS sequence"/>
</dbReference>
<evidence type="ECO:0000313" key="1">
    <source>
        <dbReference type="EMBL" id="GFY76426.1"/>
    </source>
</evidence>
<dbReference type="AlphaFoldDB" id="A0A8X6YSU4"/>
<comment type="caution">
    <text evidence="1">The sequence shown here is derived from an EMBL/GenBank/DDBJ whole genome shotgun (WGS) entry which is preliminary data.</text>
</comment>
<dbReference type="EMBL" id="BMAV01021915">
    <property type="protein sequence ID" value="GFY76426.1"/>
    <property type="molecule type" value="Genomic_DNA"/>
</dbReference>
<organism evidence="1 2">
    <name type="scientific">Trichonephila inaurata madagascariensis</name>
    <dbReference type="NCBI Taxonomy" id="2747483"/>
    <lineage>
        <taxon>Eukaryota</taxon>
        <taxon>Metazoa</taxon>
        <taxon>Ecdysozoa</taxon>
        <taxon>Arthropoda</taxon>
        <taxon>Chelicerata</taxon>
        <taxon>Arachnida</taxon>
        <taxon>Araneae</taxon>
        <taxon>Araneomorphae</taxon>
        <taxon>Entelegynae</taxon>
        <taxon>Araneoidea</taxon>
        <taxon>Nephilidae</taxon>
        <taxon>Trichonephila</taxon>
        <taxon>Trichonephila inaurata</taxon>
    </lineage>
</organism>
<reference evidence="1" key="1">
    <citation type="submission" date="2020-08" db="EMBL/GenBank/DDBJ databases">
        <title>Multicomponent nature underlies the extraordinary mechanical properties of spider dragline silk.</title>
        <authorList>
            <person name="Kono N."/>
            <person name="Nakamura H."/>
            <person name="Mori M."/>
            <person name="Yoshida Y."/>
            <person name="Ohtoshi R."/>
            <person name="Malay A.D."/>
            <person name="Moran D.A.P."/>
            <person name="Tomita M."/>
            <person name="Numata K."/>
            <person name="Arakawa K."/>
        </authorList>
    </citation>
    <scope>NUCLEOTIDE SEQUENCE</scope>
</reference>
<protein>
    <submittedName>
        <fullName evidence="1">Uncharacterized protein</fullName>
    </submittedName>
</protein>
<evidence type="ECO:0000313" key="2">
    <source>
        <dbReference type="Proteomes" id="UP000886998"/>
    </source>
</evidence>
<keyword evidence="2" id="KW-1185">Reference proteome</keyword>
<dbReference type="OrthoDB" id="6757328at2759"/>
<feature type="non-terminal residue" evidence="1">
    <location>
        <position position="1"/>
    </location>
</feature>
<name>A0A8X6YSU4_9ARAC</name>
<accession>A0A8X6YSU4</accession>